<reference evidence="1 2" key="1">
    <citation type="submission" date="2018-05" db="EMBL/GenBank/DDBJ databases">
        <title>Polaribacter aquimarinus sp. nov., isolated from sediment in a sediment of sea.</title>
        <authorList>
            <person name="Lu D."/>
        </authorList>
    </citation>
    <scope>NUCLEOTIDE SEQUENCE [LARGE SCALE GENOMIC DNA]</scope>
    <source>
        <strain evidence="1 2">ZY113</strain>
    </source>
</reference>
<name>A0A2U2JDL3_9FLAO</name>
<dbReference type="SUPFAM" id="SSF49464">
    <property type="entry name" value="Carboxypeptidase regulatory domain-like"/>
    <property type="match status" value="1"/>
</dbReference>
<sequence length="140" mass="15670">MNLNYIIMKTLLNIKKSTFVIGSFLVLFFCFSLSANAQEIKVKGIVKGKSIEKTELLNGANIFLKGTKIGTTTNKKGEFSFPQKLKIGDILVFSYLGFVKKRVKITSNSNNLVIVLNEDDNQMLGALNSNKRYVSKQPKQ</sequence>
<dbReference type="AlphaFoldDB" id="A0A2U2JDL3"/>
<proteinExistence type="predicted"/>
<organism evidence="1 2">
    <name type="scientific">Polaribacter aquimarinus</name>
    <dbReference type="NCBI Taxonomy" id="2100726"/>
    <lineage>
        <taxon>Bacteria</taxon>
        <taxon>Pseudomonadati</taxon>
        <taxon>Bacteroidota</taxon>
        <taxon>Flavobacteriia</taxon>
        <taxon>Flavobacteriales</taxon>
        <taxon>Flavobacteriaceae</taxon>
    </lineage>
</organism>
<dbReference type="Proteomes" id="UP000245670">
    <property type="component" value="Unassembled WGS sequence"/>
</dbReference>
<protein>
    <recommendedName>
        <fullName evidence="3">CarboxypepD_reg-like domain-containing protein</fullName>
    </recommendedName>
</protein>
<evidence type="ECO:0008006" key="3">
    <source>
        <dbReference type="Google" id="ProtNLM"/>
    </source>
</evidence>
<dbReference type="Pfam" id="PF13715">
    <property type="entry name" value="CarbopepD_reg_2"/>
    <property type="match status" value="1"/>
</dbReference>
<keyword evidence="2" id="KW-1185">Reference proteome</keyword>
<evidence type="ECO:0000313" key="2">
    <source>
        <dbReference type="Proteomes" id="UP000245670"/>
    </source>
</evidence>
<dbReference type="Gene3D" id="2.60.40.1120">
    <property type="entry name" value="Carboxypeptidase-like, regulatory domain"/>
    <property type="match status" value="1"/>
</dbReference>
<dbReference type="OrthoDB" id="9768177at2"/>
<gene>
    <name evidence="1" type="ORF">DIS07_00815</name>
</gene>
<comment type="caution">
    <text evidence="1">The sequence shown here is derived from an EMBL/GenBank/DDBJ whole genome shotgun (WGS) entry which is preliminary data.</text>
</comment>
<dbReference type="InterPro" id="IPR008969">
    <property type="entry name" value="CarboxyPept-like_regulatory"/>
</dbReference>
<dbReference type="EMBL" id="QFFG01000001">
    <property type="protein sequence ID" value="PWG06405.1"/>
    <property type="molecule type" value="Genomic_DNA"/>
</dbReference>
<accession>A0A2U2JDL3</accession>
<evidence type="ECO:0000313" key="1">
    <source>
        <dbReference type="EMBL" id="PWG06405.1"/>
    </source>
</evidence>